<keyword evidence="1" id="KW-0472">Membrane</keyword>
<evidence type="ECO:0000313" key="2">
    <source>
        <dbReference type="EMBL" id="JAE11507.1"/>
    </source>
</evidence>
<dbReference type="AlphaFoldDB" id="A0A0A9FGQ1"/>
<name>A0A0A9FGQ1_ARUDO</name>
<dbReference type="EMBL" id="GBRH01186389">
    <property type="protein sequence ID" value="JAE11507.1"/>
    <property type="molecule type" value="Transcribed_RNA"/>
</dbReference>
<keyword evidence="1" id="KW-0812">Transmembrane</keyword>
<evidence type="ECO:0000256" key="1">
    <source>
        <dbReference type="SAM" id="Phobius"/>
    </source>
</evidence>
<sequence>MLLRLTTTQTIPVDINYNLALSNTVIMMFSGHYLVIVLRCVIQVQHVSCASLKSKDNPGMGYLVLVA</sequence>
<proteinExistence type="predicted"/>
<protein>
    <submittedName>
        <fullName evidence="2">Uncharacterized protein</fullName>
    </submittedName>
</protein>
<reference evidence="2" key="2">
    <citation type="journal article" date="2015" name="Data Brief">
        <title>Shoot transcriptome of the giant reed, Arundo donax.</title>
        <authorList>
            <person name="Barrero R.A."/>
            <person name="Guerrero F.D."/>
            <person name="Moolhuijzen P."/>
            <person name="Goolsby J.A."/>
            <person name="Tidwell J."/>
            <person name="Bellgard S.E."/>
            <person name="Bellgard M.I."/>
        </authorList>
    </citation>
    <scope>NUCLEOTIDE SEQUENCE</scope>
    <source>
        <tissue evidence="2">Shoot tissue taken approximately 20 cm above the soil surface</tissue>
    </source>
</reference>
<feature type="transmembrane region" description="Helical" evidence="1">
    <location>
        <begin position="20"/>
        <end position="42"/>
    </location>
</feature>
<reference evidence="2" key="1">
    <citation type="submission" date="2014-09" db="EMBL/GenBank/DDBJ databases">
        <authorList>
            <person name="Magalhaes I.L.F."/>
            <person name="Oliveira U."/>
            <person name="Santos F.R."/>
            <person name="Vidigal T.H.D.A."/>
            <person name="Brescovit A.D."/>
            <person name="Santos A.J."/>
        </authorList>
    </citation>
    <scope>NUCLEOTIDE SEQUENCE</scope>
    <source>
        <tissue evidence="2">Shoot tissue taken approximately 20 cm above the soil surface</tissue>
    </source>
</reference>
<organism evidence="2">
    <name type="scientific">Arundo donax</name>
    <name type="common">Giant reed</name>
    <name type="synonym">Donax arundinaceus</name>
    <dbReference type="NCBI Taxonomy" id="35708"/>
    <lineage>
        <taxon>Eukaryota</taxon>
        <taxon>Viridiplantae</taxon>
        <taxon>Streptophyta</taxon>
        <taxon>Embryophyta</taxon>
        <taxon>Tracheophyta</taxon>
        <taxon>Spermatophyta</taxon>
        <taxon>Magnoliopsida</taxon>
        <taxon>Liliopsida</taxon>
        <taxon>Poales</taxon>
        <taxon>Poaceae</taxon>
        <taxon>PACMAD clade</taxon>
        <taxon>Arundinoideae</taxon>
        <taxon>Arundineae</taxon>
        <taxon>Arundo</taxon>
    </lineage>
</organism>
<accession>A0A0A9FGQ1</accession>
<keyword evidence="1" id="KW-1133">Transmembrane helix</keyword>